<accession>A0A4R3JVT4</accession>
<dbReference type="Proteomes" id="UP000295135">
    <property type="component" value="Unassembled WGS sequence"/>
</dbReference>
<reference evidence="1 2" key="1">
    <citation type="submission" date="2019-03" db="EMBL/GenBank/DDBJ databases">
        <title>Genomic Encyclopedia of Type Strains, Phase IV (KMG-IV): sequencing the most valuable type-strain genomes for metagenomic binning, comparative biology and taxonomic classification.</title>
        <authorList>
            <person name="Goeker M."/>
        </authorList>
    </citation>
    <scope>NUCLEOTIDE SEQUENCE [LARGE SCALE GENOMIC DNA]</scope>
    <source>
        <strain evidence="1 2">DSM 103923</strain>
    </source>
</reference>
<protein>
    <recommendedName>
        <fullName evidence="3">Sulfur reduction protein DsrS</fullName>
    </recommendedName>
</protein>
<dbReference type="EMBL" id="SLZY01000012">
    <property type="protein sequence ID" value="TCS71013.1"/>
    <property type="molecule type" value="Genomic_DNA"/>
</dbReference>
<dbReference type="RefSeq" id="WP_126463573.1">
    <property type="nucleotide sequence ID" value="NZ_AP018721.1"/>
</dbReference>
<dbReference type="OrthoDB" id="9770072at2"/>
<comment type="caution">
    <text evidence="1">The sequence shown here is derived from an EMBL/GenBank/DDBJ whole genome shotgun (WGS) entry which is preliminary data.</text>
</comment>
<name>A0A4R3JVT4_9PROT</name>
<sequence length="355" mass="38593">MDDELSPEDLLRLNVLMAQDLKAVRLDEGGLTLHALTPQGEASMPLHPTCREDRYLRLVREFLSGHALGSPGGYPVHLTRWTRHGQLASPDLGKLLLTGEPEAVTAVVYAPGLTDEIAEYAWWAMPSIENARLMLRREAVARGRMGKVLADFLIEHLPFLQDEHLAIIDTVAVLLASGAVDEAGREAIWKRGRRANSHYVAFLEMAPDNLPSPRPARADLERWQAPLTQLKEAGNACAGLLLQVLSGQGQTFLATFGEIFERPETQEVVSRSLNAIGRRFAAGPEIEPAAQALAAALPELADDAAAVAALGRVSEALTAPVFARSTAIGSLMRRKIEPLLTPLLRQVQTLLTAKP</sequence>
<gene>
    <name evidence="1" type="ORF">EDC61_11229</name>
</gene>
<keyword evidence="2" id="KW-1185">Reference proteome</keyword>
<organism evidence="1 2">
    <name type="scientific">Sulfuritortus calidifontis</name>
    <dbReference type="NCBI Taxonomy" id="1914471"/>
    <lineage>
        <taxon>Bacteria</taxon>
        <taxon>Pseudomonadati</taxon>
        <taxon>Pseudomonadota</taxon>
        <taxon>Betaproteobacteria</taxon>
        <taxon>Nitrosomonadales</taxon>
        <taxon>Thiobacillaceae</taxon>
        <taxon>Sulfuritortus</taxon>
    </lineage>
</organism>
<evidence type="ECO:0000313" key="2">
    <source>
        <dbReference type="Proteomes" id="UP000295135"/>
    </source>
</evidence>
<dbReference type="AlphaFoldDB" id="A0A4R3JVT4"/>
<proteinExistence type="predicted"/>
<evidence type="ECO:0008006" key="3">
    <source>
        <dbReference type="Google" id="ProtNLM"/>
    </source>
</evidence>
<evidence type="ECO:0000313" key="1">
    <source>
        <dbReference type="EMBL" id="TCS71013.1"/>
    </source>
</evidence>